<accession>A0A1Q2YE06</accession>
<gene>
    <name evidence="2" type="ORF">PMKS-001091</name>
</gene>
<proteinExistence type="predicted"/>
<evidence type="ECO:0000256" key="1">
    <source>
        <dbReference type="SAM" id="MobiDB-lite"/>
    </source>
</evidence>
<keyword evidence="3" id="KW-1185">Reference proteome</keyword>
<dbReference type="Proteomes" id="UP000186136">
    <property type="component" value="Unassembled WGS sequence"/>
</dbReference>
<feature type="compositionally biased region" description="Polar residues" evidence="1">
    <location>
        <begin position="1"/>
        <end position="11"/>
    </location>
</feature>
<feature type="compositionally biased region" description="Basic and acidic residues" evidence="1">
    <location>
        <begin position="23"/>
        <end position="34"/>
    </location>
</feature>
<feature type="region of interest" description="Disordered" evidence="1">
    <location>
        <begin position="1"/>
        <end position="108"/>
    </location>
</feature>
<evidence type="ECO:0000313" key="2">
    <source>
        <dbReference type="EMBL" id="GAV27623.1"/>
    </source>
</evidence>
<reference evidence="2 3" key="1">
    <citation type="submission" date="2016-08" db="EMBL/GenBank/DDBJ databases">
        <title>Whole genome shotgun sequence of Pichia membranifaciens KS47-1.</title>
        <authorList>
            <person name="Konishi M."/>
            <person name="Ishida M."/>
            <person name="Arakawa T."/>
            <person name="Kato Y."/>
            <person name="Horiuchi J."/>
        </authorList>
    </citation>
    <scope>NUCLEOTIDE SEQUENCE [LARGE SCALE GENOMIC DNA]</scope>
    <source>
        <strain evidence="2 3">KS47-1</strain>
    </source>
</reference>
<dbReference type="AlphaFoldDB" id="A0A1Q2YE06"/>
<name>A0A1Q2YE06_9ASCO</name>
<protein>
    <submittedName>
        <fullName evidence="2">Uncharacterized protein</fullName>
    </submittedName>
</protein>
<dbReference type="EMBL" id="BDGI01000042">
    <property type="protein sequence ID" value="GAV27623.1"/>
    <property type="molecule type" value="Genomic_DNA"/>
</dbReference>
<evidence type="ECO:0000313" key="3">
    <source>
        <dbReference type="Proteomes" id="UP000186136"/>
    </source>
</evidence>
<sequence>MGVEPQLTSAGRLSPVPVQDEVEGGHGKPDRDANRGQLQAPVDLELDCPRAGDGKLYNQGARSDPKKYVEKRASKTSMEPRQRSPQAGKSQVGDHVADAVAQRKNGQA</sequence>
<organism evidence="2 3">
    <name type="scientific">Pichia membranifaciens</name>
    <dbReference type="NCBI Taxonomy" id="4926"/>
    <lineage>
        <taxon>Eukaryota</taxon>
        <taxon>Fungi</taxon>
        <taxon>Dikarya</taxon>
        <taxon>Ascomycota</taxon>
        <taxon>Saccharomycotina</taxon>
        <taxon>Pichiomycetes</taxon>
        <taxon>Pichiales</taxon>
        <taxon>Pichiaceae</taxon>
        <taxon>Pichia</taxon>
    </lineage>
</organism>
<feature type="compositionally biased region" description="Basic and acidic residues" evidence="1">
    <location>
        <begin position="63"/>
        <end position="82"/>
    </location>
</feature>
<comment type="caution">
    <text evidence="2">The sequence shown here is derived from an EMBL/GenBank/DDBJ whole genome shotgun (WGS) entry which is preliminary data.</text>
</comment>